<name>A0A1I4IHG0_9EURY</name>
<evidence type="ECO:0000313" key="2">
    <source>
        <dbReference type="Proteomes" id="UP000199607"/>
    </source>
</evidence>
<accession>A0A1I4IHG0</accession>
<dbReference type="AlphaFoldDB" id="A0A1I4IHG0"/>
<evidence type="ECO:0000313" key="1">
    <source>
        <dbReference type="EMBL" id="SFL53497.1"/>
    </source>
</evidence>
<organism evidence="1 2">
    <name type="scientific">Halogranum rubrum</name>
    <dbReference type="NCBI Taxonomy" id="553466"/>
    <lineage>
        <taxon>Archaea</taxon>
        <taxon>Methanobacteriati</taxon>
        <taxon>Methanobacteriota</taxon>
        <taxon>Stenosarchaea group</taxon>
        <taxon>Halobacteria</taxon>
        <taxon>Halobacteriales</taxon>
        <taxon>Haloferacaceae</taxon>
    </lineage>
</organism>
<protein>
    <submittedName>
        <fullName evidence="1">Uncharacterized protein</fullName>
    </submittedName>
</protein>
<gene>
    <name evidence="1" type="ORF">SAMN04487950_4114</name>
</gene>
<keyword evidence="2" id="KW-1185">Reference proteome</keyword>
<reference evidence="2" key="1">
    <citation type="submission" date="2016-10" db="EMBL/GenBank/DDBJ databases">
        <authorList>
            <person name="Varghese N."/>
            <person name="Submissions S."/>
        </authorList>
    </citation>
    <scope>NUCLEOTIDE SEQUENCE [LARGE SCALE GENOMIC DNA]</scope>
    <source>
        <strain evidence="2">CGMCC 1.7738</strain>
    </source>
</reference>
<dbReference type="EMBL" id="FOTC01000008">
    <property type="protein sequence ID" value="SFL53497.1"/>
    <property type="molecule type" value="Genomic_DNA"/>
</dbReference>
<dbReference type="Proteomes" id="UP000199607">
    <property type="component" value="Unassembled WGS sequence"/>
</dbReference>
<proteinExistence type="predicted"/>
<sequence>MMNPSLLCRGFLPKAIHSYAMPPKDDQVSPTLSPMITADVDFLDFLTDR</sequence>
<dbReference type="STRING" id="553466.SAMN04487950_4114"/>